<protein>
    <submittedName>
        <fullName evidence="7">Myosin light chain kinase family, member 4a</fullName>
    </submittedName>
</protein>
<evidence type="ECO:0000256" key="3">
    <source>
        <dbReference type="PROSITE-ProRule" id="PRU10141"/>
    </source>
</evidence>
<dbReference type="SUPFAM" id="SSF56112">
    <property type="entry name" value="Protein kinase-like (PK-like)"/>
    <property type="match status" value="1"/>
</dbReference>
<feature type="region of interest" description="Disordered" evidence="5">
    <location>
        <begin position="109"/>
        <end position="139"/>
    </location>
</feature>
<evidence type="ECO:0000256" key="4">
    <source>
        <dbReference type="RuleBase" id="RU000304"/>
    </source>
</evidence>
<reference evidence="7" key="1">
    <citation type="submission" date="2025-08" db="UniProtKB">
        <authorList>
            <consortium name="Ensembl"/>
        </authorList>
    </citation>
    <scope>IDENTIFICATION</scope>
</reference>
<feature type="compositionally biased region" description="Acidic residues" evidence="5">
    <location>
        <begin position="113"/>
        <end position="123"/>
    </location>
</feature>
<reference evidence="7" key="2">
    <citation type="submission" date="2025-09" db="UniProtKB">
        <authorList>
            <consortium name="Ensembl"/>
        </authorList>
    </citation>
    <scope>IDENTIFICATION</scope>
</reference>
<dbReference type="InterPro" id="IPR011009">
    <property type="entry name" value="Kinase-like_dom_sf"/>
</dbReference>
<dbReference type="Proteomes" id="UP000694546">
    <property type="component" value="Chromosome 8"/>
</dbReference>
<dbReference type="PROSITE" id="PS00108">
    <property type="entry name" value="PROTEIN_KINASE_ST"/>
    <property type="match status" value="1"/>
</dbReference>
<keyword evidence="1 3" id="KW-0547">Nucleotide-binding</keyword>
<organism evidence="7 8">
    <name type="scientific">Gadus morhua</name>
    <name type="common">Atlantic cod</name>
    <dbReference type="NCBI Taxonomy" id="8049"/>
    <lineage>
        <taxon>Eukaryota</taxon>
        <taxon>Metazoa</taxon>
        <taxon>Chordata</taxon>
        <taxon>Craniata</taxon>
        <taxon>Vertebrata</taxon>
        <taxon>Euteleostomi</taxon>
        <taxon>Actinopterygii</taxon>
        <taxon>Neopterygii</taxon>
        <taxon>Teleostei</taxon>
        <taxon>Neoteleostei</taxon>
        <taxon>Acanthomorphata</taxon>
        <taxon>Zeiogadaria</taxon>
        <taxon>Gadariae</taxon>
        <taxon>Gadiformes</taxon>
        <taxon>Gadoidei</taxon>
        <taxon>Gadidae</taxon>
        <taxon>Gadus</taxon>
    </lineage>
</organism>
<feature type="domain" description="Protein kinase" evidence="6">
    <location>
        <begin position="157"/>
        <end position="412"/>
    </location>
</feature>
<dbReference type="OMA" id="EEMNTCY"/>
<proteinExistence type="inferred from homology"/>
<dbReference type="PANTHER" id="PTHR24347">
    <property type="entry name" value="SERINE/THREONINE-PROTEIN KINASE"/>
    <property type="match status" value="1"/>
</dbReference>
<evidence type="ECO:0000313" key="7">
    <source>
        <dbReference type="Ensembl" id="ENSGMOP00000022662.1"/>
    </source>
</evidence>
<dbReference type="PROSITE" id="PS00107">
    <property type="entry name" value="PROTEIN_KINASE_ATP"/>
    <property type="match status" value="1"/>
</dbReference>
<dbReference type="GO" id="GO:0004674">
    <property type="term" value="F:protein serine/threonine kinase activity"/>
    <property type="evidence" value="ECO:0007669"/>
    <property type="project" value="UniProtKB-KW"/>
</dbReference>
<dbReference type="Gene3D" id="3.30.200.20">
    <property type="entry name" value="Phosphorylase Kinase, domain 1"/>
    <property type="match status" value="1"/>
</dbReference>
<dbReference type="SMART" id="SM00220">
    <property type="entry name" value="S_TKc"/>
    <property type="match status" value="1"/>
</dbReference>
<evidence type="ECO:0000259" key="6">
    <source>
        <dbReference type="PROSITE" id="PS50011"/>
    </source>
</evidence>
<evidence type="ECO:0000313" key="8">
    <source>
        <dbReference type="Proteomes" id="UP000694546"/>
    </source>
</evidence>
<dbReference type="GeneTree" id="ENSGT00940000156211"/>
<dbReference type="InterPro" id="IPR017441">
    <property type="entry name" value="Protein_kinase_ATP_BS"/>
</dbReference>
<dbReference type="AlphaFoldDB" id="A0A8C4ZV16"/>
<dbReference type="Gene3D" id="1.10.510.10">
    <property type="entry name" value="Transferase(Phosphotransferase) domain 1"/>
    <property type="match status" value="1"/>
</dbReference>
<keyword evidence="8" id="KW-1185">Reference proteome</keyword>
<evidence type="ECO:0000256" key="1">
    <source>
        <dbReference type="ARBA" id="ARBA00022741"/>
    </source>
</evidence>
<dbReference type="GO" id="GO:0005524">
    <property type="term" value="F:ATP binding"/>
    <property type="evidence" value="ECO:0007669"/>
    <property type="project" value="UniProtKB-KW"/>
</dbReference>
<dbReference type="InterPro" id="IPR008271">
    <property type="entry name" value="Ser/Thr_kinase_AS"/>
</dbReference>
<feature type="binding site" evidence="3">
    <location>
        <position position="186"/>
    </location>
    <ligand>
        <name>ATP</name>
        <dbReference type="ChEBI" id="CHEBI:30616"/>
    </ligand>
</feature>
<keyword evidence="4" id="KW-0418">Kinase</keyword>
<dbReference type="PROSITE" id="PS50011">
    <property type="entry name" value="PROTEIN_KINASE_DOM"/>
    <property type="match status" value="1"/>
</dbReference>
<evidence type="ECO:0000256" key="5">
    <source>
        <dbReference type="SAM" id="MobiDB-lite"/>
    </source>
</evidence>
<feature type="compositionally biased region" description="Basic and acidic residues" evidence="5">
    <location>
        <begin position="18"/>
        <end position="36"/>
    </location>
</feature>
<accession>A0A8C4ZV16</accession>
<keyword evidence="2 3" id="KW-0067">ATP-binding</keyword>
<feature type="compositionally biased region" description="Acidic residues" evidence="5">
    <location>
        <begin position="72"/>
        <end position="86"/>
    </location>
</feature>
<name>A0A8C4ZV16_GADMO</name>
<comment type="similarity">
    <text evidence="4">Belongs to the protein kinase superfamily.</text>
</comment>
<dbReference type="InterPro" id="IPR000719">
    <property type="entry name" value="Prot_kinase_dom"/>
</dbReference>
<dbReference type="Pfam" id="PF00069">
    <property type="entry name" value="Pkinase"/>
    <property type="match status" value="1"/>
</dbReference>
<sequence>MDKVDEEEATTSPSVQDLLKDAVPARDDPQETEKPQMPEITPTPSSKHHVTYEEQKAGDHTKSQVEVLAEVKEEEEEEEEEQEDPEGWAVFKADGVEIHMDLLKKLQKKRDEVQDEEPEEDDDVERHFIDNSPPPGAPFNHRIVSAKPSQIRNFYSINHQEILGGGRFGQVHKCVENSSGLTLAAKVIKARSVKEKEVVKNEIQVMNQLDHANLIQLYAAYESRNDMILVLEFVDGGELFDRIIDVNYTLMELETVSFIRQICEGLQHMHKMYILHLDLKPENILCVSRVTNKVKIIDFGLARIYKPREKLRVNFGTPEFLAPEVINYDFVSFNTDMWSLGVITYMLLSGLCPFLGDDDNQTLNNILAAKWNFEEEEFITVSAEAKDFITRLLVVNKTWRMGATEALKHPWLSDPVLHHRLYTRKTMCKSRRSSCIPP</sequence>
<evidence type="ECO:0000256" key="2">
    <source>
        <dbReference type="ARBA" id="ARBA00022840"/>
    </source>
</evidence>
<keyword evidence="4" id="KW-0808">Transferase</keyword>
<feature type="compositionally biased region" description="Basic and acidic residues" evidence="5">
    <location>
        <begin position="50"/>
        <end position="63"/>
    </location>
</feature>
<keyword evidence="4" id="KW-0723">Serine/threonine-protein kinase</keyword>
<feature type="region of interest" description="Disordered" evidence="5">
    <location>
        <begin position="1"/>
        <end position="89"/>
    </location>
</feature>
<dbReference type="Ensembl" id="ENSGMOT00000058945.1">
    <property type="protein sequence ID" value="ENSGMOP00000022662.1"/>
    <property type="gene ID" value="ENSGMOG00000013642.2"/>
</dbReference>